<proteinExistence type="inferred from homology"/>
<evidence type="ECO:0000256" key="4">
    <source>
        <dbReference type="ARBA" id="ARBA00022777"/>
    </source>
</evidence>
<dbReference type="GO" id="GO:0005524">
    <property type="term" value="F:ATP binding"/>
    <property type="evidence" value="ECO:0007669"/>
    <property type="project" value="InterPro"/>
</dbReference>
<keyword evidence="4 5" id="KW-0418">Kinase</keyword>
<dbReference type="GO" id="GO:0043531">
    <property type="term" value="F:ADP binding"/>
    <property type="evidence" value="ECO:0007669"/>
    <property type="project" value="UniProtKB-UniRule"/>
</dbReference>
<dbReference type="InterPro" id="IPR026565">
    <property type="entry name" value="PPDK_reg"/>
</dbReference>
<keyword evidence="2 5" id="KW-0808">Transferase</keyword>
<comment type="function">
    <text evidence="5">Bifunctional serine/threonine kinase and phosphorylase involved in the regulation of the pyruvate, phosphate dikinase (PPDK) by catalyzing its phosphorylation/dephosphorylation.</text>
</comment>
<dbReference type="Proteomes" id="UP000051861">
    <property type="component" value="Unassembled WGS sequence"/>
</dbReference>
<evidence type="ECO:0000256" key="3">
    <source>
        <dbReference type="ARBA" id="ARBA00022741"/>
    </source>
</evidence>
<dbReference type="Pfam" id="PF03618">
    <property type="entry name" value="Kinase-PPPase"/>
    <property type="match status" value="1"/>
</dbReference>
<dbReference type="HAMAP" id="MF_00921">
    <property type="entry name" value="PDRP"/>
    <property type="match status" value="1"/>
</dbReference>
<keyword evidence="3 5" id="KW-0547">Nucleotide-binding</keyword>
<comment type="similarity">
    <text evidence="5">Belongs to the pyruvate, phosphate/water dikinase regulatory protein family. PDRP subfamily.</text>
</comment>
<accession>A0A0S7XIN9</accession>
<comment type="caution">
    <text evidence="6">The sequence shown here is derived from an EMBL/GenBank/DDBJ whole genome shotgun (WGS) entry which is preliminary data.</text>
</comment>
<dbReference type="PATRIC" id="fig|1703775.3.peg.558"/>
<evidence type="ECO:0000313" key="7">
    <source>
        <dbReference type="Proteomes" id="UP000051861"/>
    </source>
</evidence>
<dbReference type="EMBL" id="LIZX01000274">
    <property type="protein sequence ID" value="KPJ62325.1"/>
    <property type="molecule type" value="Genomic_DNA"/>
</dbReference>
<name>A0A0S7XIN9_UNCSA</name>
<comment type="catalytic activity">
    <reaction evidence="5">
        <text>N(tele)-phospho-L-histidyl/L-threonyl-[pyruvate, phosphate dikinase] + ADP = N(tele)-phospho-L-histidyl/O-phospho-L-threonyl-[pyruvate, phosphate dikinase] + AMP + H(+)</text>
        <dbReference type="Rhea" id="RHEA:43692"/>
        <dbReference type="Rhea" id="RHEA-COMP:10650"/>
        <dbReference type="Rhea" id="RHEA-COMP:10651"/>
        <dbReference type="ChEBI" id="CHEBI:15378"/>
        <dbReference type="ChEBI" id="CHEBI:30013"/>
        <dbReference type="ChEBI" id="CHEBI:61977"/>
        <dbReference type="ChEBI" id="CHEBI:83586"/>
        <dbReference type="ChEBI" id="CHEBI:456215"/>
        <dbReference type="ChEBI" id="CHEBI:456216"/>
        <dbReference type="EC" id="2.7.11.32"/>
    </reaction>
</comment>
<dbReference type="AlphaFoldDB" id="A0A0S7XIN9"/>
<evidence type="ECO:0000313" key="6">
    <source>
        <dbReference type="EMBL" id="KPJ62325.1"/>
    </source>
</evidence>
<dbReference type="GO" id="GO:0004674">
    <property type="term" value="F:protein serine/threonine kinase activity"/>
    <property type="evidence" value="ECO:0007669"/>
    <property type="project" value="UniProtKB-UniRule"/>
</dbReference>
<dbReference type="GO" id="GO:0016776">
    <property type="term" value="F:phosphotransferase activity, phosphate group as acceptor"/>
    <property type="evidence" value="ECO:0007669"/>
    <property type="project" value="UniProtKB-UniRule"/>
</dbReference>
<protein>
    <recommendedName>
        <fullName evidence="5">Putative pyruvate, phosphate dikinase regulatory protein</fullName>
        <shortName evidence="5">PPDK regulatory protein</shortName>
        <ecNumber evidence="5">2.7.11.32</ecNumber>
        <ecNumber evidence="5">2.7.4.27</ecNumber>
    </recommendedName>
</protein>
<dbReference type="PANTHER" id="PTHR31756:SF3">
    <property type="entry name" value="PYRUVATE, PHOSPHATE DIKINASE REGULATORY PROTEIN 1, CHLOROPLASTIC"/>
    <property type="match status" value="1"/>
</dbReference>
<reference evidence="6 7" key="1">
    <citation type="journal article" date="2015" name="Microbiome">
        <title>Genomic resolution of linkages in carbon, nitrogen, and sulfur cycling among widespread estuary sediment bacteria.</title>
        <authorList>
            <person name="Baker B.J."/>
            <person name="Lazar C.S."/>
            <person name="Teske A.P."/>
            <person name="Dick G.J."/>
        </authorList>
    </citation>
    <scope>NUCLEOTIDE SEQUENCE [LARGE SCALE GENOMIC DNA]</scope>
    <source>
        <strain evidence="6">DG_54_3</strain>
    </source>
</reference>
<feature type="binding site" evidence="5">
    <location>
        <begin position="154"/>
        <end position="161"/>
    </location>
    <ligand>
        <name>ADP</name>
        <dbReference type="ChEBI" id="CHEBI:456216"/>
    </ligand>
</feature>
<gene>
    <name evidence="6" type="ORF">AMJ44_15760</name>
</gene>
<dbReference type="EC" id="2.7.4.27" evidence="5"/>
<keyword evidence="1 5" id="KW-0723">Serine/threonine-protein kinase</keyword>
<dbReference type="InterPro" id="IPR005177">
    <property type="entry name" value="Kinase-pyrophosphorylase"/>
</dbReference>
<evidence type="ECO:0000256" key="2">
    <source>
        <dbReference type="ARBA" id="ARBA00022679"/>
    </source>
</evidence>
<dbReference type="EC" id="2.7.11.32" evidence="5"/>
<evidence type="ECO:0000256" key="5">
    <source>
        <dbReference type="HAMAP-Rule" id="MF_00921"/>
    </source>
</evidence>
<dbReference type="PANTHER" id="PTHR31756">
    <property type="entry name" value="PYRUVATE, PHOSPHATE DIKINASE REGULATORY PROTEIN 1, CHLOROPLASTIC"/>
    <property type="match status" value="1"/>
</dbReference>
<sequence length="275" mass="30481">MKSSRRKIKYIWVISDGSGSTAERVLQASLVQFGRENVKVERIPDLRTREQIKQIVSTAAEKKGLVAYTLVTPELRKEIATRANECNVPTVDLLGPLLTMLTTHLASSPESRPGLLGELDHYYFKRIDAVGFTVKHDDGHGLHDLPKADVVIIGVSRTSKTPLSMYLAYNKGLLVANIPIILGLDPPSQVFKINQKKIVGLTINPDLLISLRQTRLAQLAHAGINYGDAKHVIEELKYSHRIFRDNPKWSVIDITGKAIEEMANEVCGLLIGKSS</sequence>
<comment type="catalytic activity">
    <reaction evidence="5">
        <text>N(tele)-phospho-L-histidyl/O-phospho-L-threonyl-[pyruvate, phosphate dikinase] + phosphate + H(+) = N(tele)-phospho-L-histidyl/L-threonyl-[pyruvate, phosphate dikinase] + diphosphate</text>
        <dbReference type="Rhea" id="RHEA:43696"/>
        <dbReference type="Rhea" id="RHEA-COMP:10650"/>
        <dbReference type="Rhea" id="RHEA-COMP:10651"/>
        <dbReference type="ChEBI" id="CHEBI:15378"/>
        <dbReference type="ChEBI" id="CHEBI:30013"/>
        <dbReference type="ChEBI" id="CHEBI:33019"/>
        <dbReference type="ChEBI" id="CHEBI:43474"/>
        <dbReference type="ChEBI" id="CHEBI:61977"/>
        <dbReference type="ChEBI" id="CHEBI:83586"/>
        <dbReference type="EC" id="2.7.4.27"/>
    </reaction>
</comment>
<dbReference type="NCBIfam" id="NF003742">
    <property type="entry name" value="PRK05339.1"/>
    <property type="match status" value="1"/>
</dbReference>
<evidence type="ECO:0000256" key="1">
    <source>
        <dbReference type="ARBA" id="ARBA00022527"/>
    </source>
</evidence>
<organism evidence="6 7">
    <name type="scientific">candidate division WOR-1 bacterium DG_54_3</name>
    <dbReference type="NCBI Taxonomy" id="1703775"/>
    <lineage>
        <taxon>Bacteria</taxon>
        <taxon>Bacillati</taxon>
        <taxon>Saganbacteria</taxon>
    </lineage>
</organism>